<dbReference type="Gene3D" id="3.40.50.2060">
    <property type="match status" value="1"/>
</dbReference>
<sequence length="671" mass="76037">MDKFSNSTIPLSFKELETSLDKLPEDTVLYKAREKIFCEIFERVRKKSTATKILLLDEFTVRIMADILDSQTIIENGISLIENISHDIPSDSSIDAIYFIGIESYKRLLMDYMPDSKFRKFGHALVFFSGGLTDEIADDILSNKEFKRYCLTLASLQLEFIIESPYVCDLSYPQYISEVLKNTKGVTVDAAFQQISKRLLTVVDTVGLEVGQVRYVKSSFSLNPDNESSRRAERCANLLVQLADVEKIQEEALSQGQKHGHGTQKKKKCTVIVLDRGSDILPALIHEFSYNALIRDHFPEVKRKTVKIDFNSSQSRIRSKDNEKEVRLSETDPIWTRYRYMFFPYILNEAEKQLKLWKGQDKFKELLKKENQLSDRGDFTNSSSSETGEAFTSALSVHQIQEFTIGKQKFALHNKILQKLNDLIDIEKLGDILEIEEASLSIFNKNLPKGTDGKVLNILTSENVSQQDKFRLLLASNICLEGGINQDSLNDYIRAIASSGQSRGKLNVSMQGITNALTSLVRLTGLTFGDSRSKSWNVRKINENAVRLRQPMLDDQKTALAKQKSGREEDTTYIGNTYKPLIYSTIKDYFANKLNTTDYPLVEGGRISKSGTARSSTMPLIILILGGVTDAELRAVEERSRDSRTEQAVYLVGTDILNPIKFLEDLQTLEI</sequence>
<proteinExistence type="inferred from homology"/>
<dbReference type="InterPro" id="IPR036045">
    <property type="entry name" value="Sec1-like_sf"/>
</dbReference>
<name>A0A5J4WWV4_9EUKA</name>
<dbReference type="Proteomes" id="UP000324800">
    <property type="component" value="Unassembled WGS sequence"/>
</dbReference>
<organism evidence="2 3">
    <name type="scientific">Streblomastix strix</name>
    <dbReference type="NCBI Taxonomy" id="222440"/>
    <lineage>
        <taxon>Eukaryota</taxon>
        <taxon>Metamonada</taxon>
        <taxon>Preaxostyla</taxon>
        <taxon>Oxymonadida</taxon>
        <taxon>Streblomastigidae</taxon>
        <taxon>Streblomastix</taxon>
    </lineage>
</organism>
<dbReference type="Gene3D" id="3.40.50.1910">
    <property type="match status" value="1"/>
</dbReference>
<comment type="similarity">
    <text evidence="1">Belongs to the STXBP/unc-18/SEC1 family.</text>
</comment>
<dbReference type="SUPFAM" id="SSF56815">
    <property type="entry name" value="Sec1/munc18-like (SM) proteins"/>
    <property type="match status" value="1"/>
</dbReference>
<dbReference type="GO" id="GO:0016192">
    <property type="term" value="P:vesicle-mediated transport"/>
    <property type="evidence" value="ECO:0007669"/>
    <property type="project" value="InterPro"/>
</dbReference>
<comment type="caution">
    <text evidence="2">The sequence shown here is derived from an EMBL/GenBank/DDBJ whole genome shotgun (WGS) entry which is preliminary data.</text>
</comment>
<dbReference type="PANTHER" id="PTHR11679">
    <property type="entry name" value="VESICLE PROTEIN SORTING-ASSOCIATED"/>
    <property type="match status" value="1"/>
</dbReference>
<accession>A0A5J4WWV4</accession>
<dbReference type="Pfam" id="PF00995">
    <property type="entry name" value="Sec1"/>
    <property type="match status" value="1"/>
</dbReference>
<evidence type="ECO:0000313" key="2">
    <source>
        <dbReference type="EMBL" id="KAA6399537.1"/>
    </source>
</evidence>
<dbReference type="AlphaFoldDB" id="A0A5J4WWV4"/>
<reference evidence="2 3" key="1">
    <citation type="submission" date="2019-03" db="EMBL/GenBank/DDBJ databases">
        <title>Single cell metagenomics reveals metabolic interactions within the superorganism composed of flagellate Streblomastix strix and complex community of Bacteroidetes bacteria on its surface.</title>
        <authorList>
            <person name="Treitli S.C."/>
            <person name="Kolisko M."/>
            <person name="Husnik F."/>
            <person name="Keeling P."/>
            <person name="Hampl V."/>
        </authorList>
    </citation>
    <scope>NUCLEOTIDE SEQUENCE [LARGE SCALE GENOMIC DNA]</scope>
    <source>
        <strain evidence="2">ST1C</strain>
    </source>
</reference>
<dbReference type="EMBL" id="SNRW01000731">
    <property type="protein sequence ID" value="KAA6399537.1"/>
    <property type="molecule type" value="Genomic_DNA"/>
</dbReference>
<dbReference type="Gene3D" id="3.90.830.10">
    <property type="entry name" value="Syntaxin Binding Protein 1, Chain A, domain 2"/>
    <property type="match status" value="1"/>
</dbReference>
<dbReference type="Gene3D" id="1.25.40.60">
    <property type="match status" value="1"/>
</dbReference>
<gene>
    <name evidence="2" type="ORF">EZS28_004939</name>
</gene>
<evidence type="ECO:0000313" key="3">
    <source>
        <dbReference type="Proteomes" id="UP000324800"/>
    </source>
</evidence>
<protein>
    <submittedName>
        <fullName evidence="2">Putative syntaxin-binding protein 1</fullName>
    </submittedName>
</protein>
<dbReference type="InterPro" id="IPR043127">
    <property type="entry name" value="Sec-1-like_dom3a"/>
</dbReference>
<dbReference type="InterPro" id="IPR027482">
    <property type="entry name" value="Sec1-like_dom2"/>
</dbReference>
<dbReference type="OrthoDB" id="2228at2759"/>
<dbReference type="InterPro" id="IPR001619">
    <property type="entry name" value="Sec1-like"/>
</dbReference>
<evidence type="ECO:0000256" key="1">
    <source>
        <dbReference type="ARBA" id="ARBA00009884"/>
    </source>
</evidence>
<dbReference type="PIRSF" id="PIRSF005715">
    <property type="entry name" value="VPS45_Sec1"/>
    <property type="match status" value="1"/>
</dbReference>
<dbReference type="InterPro" id="IPR043154">
    <property type="entry name" value="Sec-1-like_dom1"/>
</dbReference>